<proteinExistence type="predicted"/>
<protein>
    <submittedName>
        <fullName evidence="2">Uncharacterized protein</fullName>
    </submittedName>
</protein>
<sequence length="162" mass="17439">MRHIASIAAAACLAAASTPASAQVEHRWAVAIGGINMHCNAWDGAAVLIEIDPSINDVGLASRLFNGQPLIELNPNVLAQFSPRVQQWWFAHECAHHALHPSQNSETAADCFGIRRMAAFGILRHPSELQAFAWDLRNLPGTPTGHLPGPVRAQNIALCALM</sequence>
<evidence type="ECO:0000313" key="3">
    <source>
        <dbReference type="Proteomes" id="UP000594873"/>
    </source>
</evidence>
<dbReference type="AlphaFoldDB" id="A0A7T2GHM0"/>
<dbReference type="EMBL" id="CP065592">
    <property type="protein sequence ID" value="QPQ54013.1"/>
    <property type="molecule type" value="Genomic_DNA"/>
</dbReference>
<evidence type="ECO:0000256" key="1">
    <source>
        <dbReference type="SAM" id="SignalP"/>
    </source>
</evidence>
<evidence type="ECO:0000313" key="2">
    <source>
        <dbReference type="EMBL" id="QPQ54013.1"/>
    </source>
</evidence>
<dbReference type="RefSeq" id="WP_200970545.1">
    <property type="nucleotide sequence ID" value="NZ_CP065592.1"/>
</dbReference>
<dbReference type="Proteomes" id="UP000594873">
    <property type="component" value="Chromosome"/>
</dbReference>
<accession>A0A7T2GHM0</accession>
<feature type="chain" id="PRO_5032392852" evidence="1">
    <location>
        <begin position="23"/>
        <end position="162"/>
    </location>
</feature>
<keyword evidence="3" id="KW-1185">Reference proteome</keyword>
<feature type="signal peptide" evidence="1">
    <location>
        <begin position="1"/>
        <end position="22"/>
    </location>
</feature>
<keyword evidence="1" id="KW-0732">Signal</keyword>
<gene>
    <name evidence="2" type="ORF">IC614_06425</name>
</gene>
<organism evidence="2 3">
    <name type="scientific">Allosphingosinicella flava</name>
    <dbReference type="NCBI Taxonomy" id="2771430"/>
    <lineage>
        <taxon>Bacteria</taxon>
        <taxon>Pseudomonadati</taxon>
        <taxon>Pseudomonadota</taxon>
        <taxon>Alphaproteobacteria</taxon>
        <taxon>Sphingomonadales</taxon>
        <taxon>Sphingomonadaceae</taxon>
        <taxon>Allosphingosinicella</taxon>
    </lineage>
</organism>
<name>A0A7T2GHM0_9SPHN</name>
<dbReference type="KEGG" id="sflv:IC614_06425"/>
<reference evidence="2 3" key="1">
    <citation type="submission" date="2020-11" db="EMBL/GenBank/DDBJ databases">
        <title>Genome seq and assembly of Sphingosinicella sp.</title>
        <authorList>
            <person name="Chhetri G."/>
        </authorList>
    </citation>
    <scope>NUCLEOTIDE SEQUENCE [LARGE SCALE GENOMIC DNA]</scope>
    <source>
        <strain evidence="2 3">UDD2</strain>
    </source>
</reference>